<protein>
    <submittedName>
        <fullName evidence="1">Uncharacterized protein</fullName>
    </submittedName>
</protein>
<organism evidence="1 2">
    <name type="scientific">Pseudomonas aeruginosa</name>
    <dbReference type="NCBI Taxonomy" id="287"/>
    <lineage>
        <taxon>Bacteria</taxon>
        <taxon>Pseudomonadati</taxon>
        <taxon>Pseudomonadota</taxon>
        <taxon>Gammaproteobacteria</taxon>
        <taxon>Pseudomonadales</taxon>
        <taxon>Pseudomonadaceae</taxon>
        <taxon>Pseudomonas</taxon>
    </lineage>
</organism>
<proteinExistence type="predicted"/>
<comment type="caution">
    <text evidence="1">The sequence shown here is derived from an EMBL/GenBank/DDBJ whole genome shotgun (WGS) entry which is preliminary data.</text>
</comment>
<dbReference type="AlphaFoldDB" id="A0A241XSQ8"/>
<accession>A0A241XSQ8</accession>
<dbReference type="EMBL" id="NFFZ01000003">
    <property type="protein sequence ID" value="OTI63814.1"/>
    <property type="molecule type" value="Genomic_DNA"/>
</dbReference>
<reference evidence="1 2" key="1">
    <citation type="submission" date="2017-05" db="EMBL/GenBank/DDBJ databases">
        <authorList>
            <person name="Song R."/>
            <person name="Chenine A.L."/>
            <person name="Ruprecht R.M."/>
        </authorList>
    </citation>
    <scope>NUCLEOTIDE SEQUENCE [LARGE SCALE GENOMIC DNA]</scope>
    <source>
        <strain evidence="1 2">S567_C10_BS</strain>
    </source>
</reference>
<dbReference type="Proteomes" id="UP000194857">
    <property type="component" value="Unassembled WGS sequence"/>
</dbReference>
<evidence type="ECO:0000313" key="1">
    <source>
        <dbReference type="EMBL" id="OTI63814.1"/>
    </source>
</evidence>
<gene>
    <name evidence="1" type="ORF">CAZ10_06215</name>
</gene>
<evidence type="ECO:0000313" key="2">
    <source>
        <dbReference type="Proteomes" id="UP000194857"/>
    </source>
</evidence>
<name>A0A241XSQ8_PSEAI</name>
<sequence length="289" mass="29827">MDVKANIPEFNTPFIGQDGRVNYIWWQFLLKLFARTGGTSGNDGDASLELIRSLEGSSSAMVAFQAISGDSPGADAQIGRMPRPAVLVPDQMAYQHGIHDAGDLHAVVTAAKNGFMASADKSKLDGFPNITPVALTADATIVNSTADGNILQLTAPASSLAVGSTIGGRLYALVSSAAATGTLSVWLKIGATKVITQTFMMPALGQTNTGMSYYFTASVRTTGASGTIQLSALMTSNGNALNAGPVVSTASATINTTISNTFTLGWNWSVANAANSATAKNAVLSQEKL</sequence>